<dbReference type="KEGG" id="mpsc:MPSYJ_39110"/>
<dbReference type="Proteomes" id="UP000466514">
    <property type="component" value="Chromosome"/>
</dbReference>
<evidence type="ECO:0000313" key="2">
    <source>
        <dbReference type="Proteomes" id="UP000466514"/>
    </source>
</evidence>
<gene>
    <name evidence="1" type="ORF">MPSYJ_39110</name>
</gene>
<keyword evidence="2" id="KW-1185">Reference proteome</keyword>
<protein>
    <submittedName>
        <fullName evidence="1">Uncharacterized protein</fullName>
    </submittedName>
</protein>
<sequence>MAQDEFDHPPLVAVGVPVVLEHVRTDGEVVHRAEPPVGEIPIQALVELRLAVADAAVPAEAHQVR</sequence>
<dbReference type="EMBL" id="AP022574">
    <property type="protein sequence ID" value="BBX70450.1"/>
    <property type="molecule type" value="Genomic_DNA"/>
</dbReference>
<evidence type="ECO:0000313" key="1">
    <source>
        <dbReference type="EMBL" id="BBX70450.1"/>
    </source>
</evidence>
<accession>A0A7I7MF83</accession>
<proteinExistence type="predicted"/>
<name>A0A7I7MF83_9MYCO</name>
<dbReference type="AlphaFoldDB" id="A0A7I7MF83"/>
<reference evidence="1 2" key="1">
    <citation type="journal article" date="2019" name="Emerg. Microbes Infect.">
        <title>Comprehensive subspecies identification of 175 nontuberculous mycobacteria species based on 7547 genomic profiles.</title>
        <authorList>
            <person name="Matsumoto Y."/>
            <person name="Kinjo T."/>
            <person name="Motooka D."/>
            <person name="Nabeya D."/>
            <person name="Jung N."/>
            <person name="Uechi K."/>
            <person name="Horii T."/>
            <person name="Iida T."/>
            <person name="Fujita J."/>
            <person name="Nakamura S."/>
        </authorList>
    </citation>
    <scope>NUCLEOTIDE SEQUENCE [LARGE SCALE GENOMIC DNA]</scope>
    <source>
        <strain evidence="1 2">JCM 13323</strain>
    </source>
</reference>
<organism evidence="1 2">
    <name type="scientific">Mycolicibacterium psychrotolerans</name>
    <dbReference type="NCBI Taxonomy" id="216929"/>
    <lineage>
        <taxon>Bacteria</taxon>
        <taxon>Bacillati</taxon>
        <taxon>Actinomycetota</taxon>
        <taxon>Actinomycetes</taxon>
        <taxon>Mycobacteriales</taxon>
        <taxon>Mycobacteriaceae</taxon>
        <taxon>Mycolicibacterium</taxon>
    </lineage>
</organism>